<reference evidence="1 2" key="1">
    <citation type="submission" date="2008-07" db="EMBL/GenBank/DDBJ databases">
        <authorList>
            <person name="Tandeau de Marsac N."/>
            <person name="Ferriera S."/>
            <person name="Johnson J."/>
            <person name="Kravitz S."/>
            <person name="Beeson K."/>
            <person name="Sutton G."/>
            <person name="Rogers Y.-H."/>
            <person name="Friedman R."/>
            <person name="Frazier M."/>
            <person name="Venter J.C."/>
        </authorList>
    </citation>
    <scope>NUCLEOTIDE SEQUENCE [LARGE SCALE GENOMIC DNA]</scope>
    <source>
        <strain evidence="1 2">PCC 7420</strain>
    </source>
</reference>
<keyword evidence="2" id="KW-1185">Reference proteome</keyword>
<protein>
    <submittedName>
        <fullName evidence="1">Uncharacterized protein</fullName>
    </submittedName>
</protein>
<dbReference type="HOGENOM" id="CLU_1335634_0_0_3"/>
<name>B4VVA5_9CYAN</name>
<sequence>MDESLKKLTLFDLHSIMKIARYRLNRKSGLIYRTLNNSSYLEKIGNTLTGIILHATPITFGEPFPHMPPQEWIGLCFIDFQYNWAYALLNSGKSNALAPFLNYRNSVKNLANVVTKITLSPQRSKNGSLWYSYAFAAQPLSDQRVTEILLNLPALPLIDPDVNLDFPKPSEPILDSLEPDERTKFIIWNETLSTTNRLPSDDTSF</sequence>
<accession>B4VVA5</accession>
<organism evidence="1 2">
    <name type="scientific">Coleofasciculus chthonoplastes PCC 7420</name>
    <dbReference type="NCBI Taxonomy" id="118168"/>
    <lineage>
        <taxon>Bacteria</taxon>
        <taxon>Bacillati</taxon>
        <taxon>Cyanobacteriota</taxon>
        <taxon>Cyanophyceae</taxon>
        <taxon>Coleofasciculales</taxon>
        <taxon>Coleofasciculaceae</taxon>
        <taxon>Coleofasciculus</taxon>
    </lineage>
</organism>
<proteinExistence type="predicted"/>
<evidence type="ECO:0000313" key="2">
    <source>
        <dbReference type="Proteomes" id="UP000003835"/>
    </source>
</evidence>
<dbReference type="Proteomes" id="UP000003835">
    <property type="component" value="Unassembled WGS sequence"/>
</dbReference>
<dbReference type="EMBL" id="DS989854">
    <property type="protein sequence ID" value="EDX74182.1"/>
    <property type="molecule type" value="Genomic_DNA"/>
</dbReference>
<dbReference type="STRING" id="118168.MC7420_4167"/>
<gene>
    <name evidence="1" type="ORF">MC7420_4167</name>
</gene>
<dbReference type="AlphaFoldDB" id="B4VVA5"/>
<evidence type="ECO:0000313" key="1">
    <source>
        <dbReference type="EMBL" id="EDX74182.1"/>
    </source>
</evidence>